<dbReference type="EMBL" id="JACHJL010000006">
    <property type="protein sequence ID" value="MBB5936037.1"/>
    <property type="molecule type" value="Genomic_DNA"/>
</dbReference>
<dbReference type="Proteomes" id="UP000588098">
    <property type="component" value="Unassembled WGS sequence"/>
</dbReference>
<name>A0A7W9QBK5_9ACTN</name>
<sequence>MSIRYPLPLTSPANYPNSLPRLAARATLPARSPPDVGHATVPHTATTPRSRGPCGTSTRRPPQPDCARPAIAPNFGGHLPRPGRPRLPRRPCGRSMRAPCPGSVPRFPFRSHPVDRAPGPRHRAPGHAPRCHSPMRASPRTRQCASTNPSPHPTPSQLHGQPFAASPRFNLVSPRRECLVPAGGCAVRAAMSQPHAMSAADNATRALLPNGTCPGIGATPSLRRKAPHSPAYPWSAT</sequence>
<feature type="region of interest" description="Disordered" evidence="1">
    <location>
        <begin position="1"/>
        <end position="164"/>
    </location>
</feature>
<evidence type="ECO:0000256" key="1">
    <source>
        <dbReference type="SAM" id="MobiDB-lite"/>
    </source>
</evidence>
<evidence type="ECO:0000313" key="3">
    <source>
        <dbReference type="Proteomes" id="UP000588098"/>
    </source>
</evidence>
<feature type="compositionally biased region" description="Polar residues" evidence="1">
    <location>
        <begin position="43"/>
        <end position="60"/>
    </location>
</feature>
<proteinExistence type="predicted"/>
<feature type="compositionally biased region" description="Basic residues" evidence="1">
    <location>
        <begin position="81"/>
        <end position="92"/>
    </location>
</feature>
<feature type="region of interest" description="Disordered" evidence="1">
    <location>
        <begin position="214"/>
        <end position="237"/>
    </location>
</feature>
<feature type="compositionally biased region" description="Low complexity" evidence="1">
    <location>
        <begin position="18"/>
        <end position="34"/>
    </location>
</feature>
<feature type="compositionally biased region" description="Polar residues" evidence="1">
    <location>
        <begin position="140"/>
        <end position="159"/>
    </location>
</feature>
<evidence type="ECO:0000313" key="2">
    <source>
        <dbReference type="EMBL" id="MBB5936037.1"/>
    </source>
</evidence>
<reference evidence="2 3" key="1">
    <citation type="submission" date="2020-08" db="EMBL/GenBank/DDBJ databases">
        <title>Genomic Encyclopedia of Type Strains, Phase III (KMG-III): the genomes of soil and plant-associated and newly described type strains.</title>
        <authorList>
            <person name="Whitman W."/>
        </authorList>
    </citation>
    <scope>NUCLEOTIDE SEQUENCE [LARGE SCALE GENOMIC DNA]</scope>
    <source>
        <strain evidence="2 3">CECT 8305</strain>
    </source>
</reference>
<keyword evidence="3" id="KW-1185">Reference proteome</keyword>
<protein>
    <submittedName>
        <fullName evidence="2">Uncharacterized protein</fullName>
    </submittedName>
</protein>
<dbReference type="AlphaFoldDB" id="A0A7W9QBK5"/>
<organism evidence="2 3">
    <name type="scientific">Streptomyces zagrosensis</name>
    <dbReference type="NCBI Taxonomy" id="1042984"/>
    <lineage>
        <taxon>Bacteria</taxon>
        <taxon>Bacillati</taxon>
        <taxon>Actinomycetota</taxon>
        <taxon>Actinomycetes</taxon>
        <taxon>Kitasatosporales</taxon>
        <taxon>Streptomycetaceae</taxon>
        <taxon>Streptomyces</taxon>
    </lineage>
</organism>
<gene>
    <name evidence="2" type="ORF">FHS42_003106</name>
</gene>
<accession>A0A7W9QBK5</accession>
<comment type="caution">
    <text evidence="2">The sequence shown here is derived from an EMBL/GenBank/DDBJ whole genome shotgun (WGS) entry which is preliminary data.</text>
</comment>